<evidence type="ECO:0000256" key="12">
    <source>
        <dbReference type="ARBA" id="ARBA00023125"/>
    </source>
</evidence>
<gene>
    <name evidence="19" type="primary">ORF3</name>
</gene>
<evidence type="ECO:0000256" key="7">
    <source>
        <dbReference type="ARBA" id="ARBA00022759"/>
    </source>
</evidence>
<dbReference type="GO" id="GO:0006226">
    <property type="term" value="P:dUMP biosynthetic process"/>
    <property type="evidence" value="ECO:0007669"/>
    <property type="project" value="InterPro"/>
</dbReference>
<dbReference type="GO" id="GO:0004519">
    <property type="term" value="F:endonuclease activity"/>
    <property type="evidence" value="ECO:0007669"/>
    <property type="project" value="UniProtKB-KW"/>
</dbReference>
<evidence type="ECO:0000256" key="15">
    <source>
        <dbReference type="SAM" id="MobiDB-lite"/>
    </source>
</evidence>
<dbReference type="Gene3D" id="3.30.420.10">
    <property type="entry name" value="Ribonuclease H-like superfamily/Ribonuclease H"/>
    <property type="match status" value="1"/>
</dbReference>
<dbReference type="EMBL" id="MN850490">
    <property type="protein sequence ID" value="QJF45520.1"/>
    <property type="molecule type" value="Genomic_DNA"/>
</dbReference>
<dbReference type="GO" id="GO:0000287">
    <property type="term" value="F:magnesium ion binding"/>
    <property type="evidence" value="ECO:0007669"/>
    <property type="project" value="InterPro"/>
</dbReference>
<dbReference type="RefSeq" id="YP_010088024.1">
    <property type="nucleotide sequence ID" value="NC_055604.1"/>
</dbReference>
<evidence type="ECO:0000259" key="16">
    <source>
        <dbReference type="PROSITE" id="PS50158"/>
    </source>
</evidence>
<feature type="region of interest" description="Disordered" evidence="15">
    <location>
        <begin position="425"/>
        <end position="453"/>
    </location>
</feature>
<dbReference type="InterPro" id="IPR041373">
    <property type="entry name" value="RT_RNaseH"/>
</dbReference>
<dbReference type="InterPro" id="IPR036875">
    <property type="entry name" value="Znf_CCHC_sf"/>
</dbReference>
<evidence type="ECO:0000256" key="3">
    <source>
        <dbReference type="ARBA" id="ARBA00022679"/>
    </source>
</evidence>
<dbReference type="GeneID" id="65103358"/>
<dbReference type="GO" id="GO:0046081">
    <property type="term" value="P:dUTP catabolic process"/>
    <property type="evidence" value="ECO:0007669"/>
    <property type="project" value="InterPro"/>
</dbReference>
<dbReference type="PANTHER" id="PTHR33064:SF37">
    <property type="entry name" value="RIBONUCLEASE H"/>
    <property type="match status" value="1"/>
</dbReference>
<accession>A0A6M3VY29</accession>
<dbReference type="Gene3D" id="4.10.60.10">
    <property type="entry name" value="Zinc finger, CCHC-type"/>
    <property type="match status" value="1"/>
</dbReference>
<protein>
    <recommendedName>
        <fullName evidence="1">RNA-directed DNA polymerase</fullName>
        <ecNumber evidence="1">2.7.7.49</ecNumber>
    </recommendedName>
</protein>
<evidence type="ECO:0000313" key="19">
    <source>
        <dbReference type="EMBL" id="QJF45520.1"/>
    </source>
</evidence>
<feature type="compositionally biased region" description="Low complexity" evidence="15">
    <location>
        <begin position="36"/>
        <end position="45"/>
    </location>
</feature>
<feature type="domain" description="CCHC-type" evidence="16">
    <location>
        <begin position="1071"/>
        <end position="1087"/>
    </location>
</feature>
<dbReference type="InterPro" id="IPR043128">
    <property type="entry name" value="Rev_trsase/Diguanyl_cyclase"/>
</dbReference>
<keyword evidence="14" id="KW-0175">Coiled coil</keyword>
<keyword evidence="13" id="KW-0479">Metal-binding</keyword>
<keyword evidence="8" id="KW-0378">Hydrolase</keyword>
<keyword evidence="12" id="KW-0238">DNA-binding</keyword>
<dbReference type="Gene3D" id="3.30.70.270">
    <property type="match status" value="2"/>
</dbReference>
<dbReference type="Pfam" id="PF22909">
    <property type="entry name" value="Caulimovir_coat_dom"/>
    <property type="match status" value="1"/>
</dbReference>
<dbReference type="InterPro" id="IPR001995">
    <property type="entry name" value="Peptidase_A2_cat"/>
</dbReference>
<dbReference type="GO" id="GO:0008270">
    <property type="term" value="F:zinc ion binding"/>
    <property type="evidence" value="ECO:0007669"/>
    <property type="project" value="UniProtKB-KW"/>
</dbReference>
<keyword evidence="13" id="KW-0862">Zinc</keyword>
<dbReference type="FunFam" id="3.10.10.10:FF:000007">
    <property type="entry name" value="Retrovirus-related Pol polyprotein from transposon 17.6-like Protein"/>
    <property type="match status" value="1"/>
</dbReference>
<keyword evidence="11" id="KW-0546">Nucleotide metabolism</keyword>
<keyword evidence="10" id="KW-0695">RNA-directed DNA polymerase</keyword>
<dbReference type="KEGG" id="vg:65103358"/>
<dbReference type="GO" id="GO:0004170">
    <property type="term" value="F:dUTP diphosphatase activity"/>
    <property type="evidence" value="ECO:0007669"/>
    <property type="project" value="InterPro"/>
</dbReference>
<dbReference type="SUPFAM" id="SSF57756">
    <property type="entry name" value="Retrovirus zinc finger-like domains"/>
    <property type="match status" value="1"/>
</dbReference>
<dbReference type="InterPro" id="IPR051320">
    <property type="entry name" value="Viral_Replic_Matur_Polypro"/>
</dbReference>
<evidence type="ECO:0000256" key="11">
    <source>
        <dbReference type="ARBA" id="ARBA00023080"/>
    </source>
</evidence>
<dbReference type="InterPro" id="IPR043502">
    <property type="entry name" value="DNA/RNA_pol_sf"/>
</dbReference>
<evidence type="ECO:0000259" key="18">
    <source>
        <dbReference type="PROSITE" id="PS50878"/>
    </source>
</evidence>
<feature type="domain" description="Peptidase A2" evidence="17">
    <location>
        <begin position="1368"/>
        <end position="1411"/>
    </location>
</feature>
<organism evidence="19 20">
    <name type="scientific">Ivy ringspot-associated virus</name>
    <dbReference type="NCBI Taxonomy" id="2731270"/>
    <lineage>
        <taxon>Viruses</taxon>
        <taxon>Riboviria</taxon>
        <taxon>Pararnavirae</taxon>
        <taxon>Artverviricota</taxon>
        <taxon>Revtraviricetes</taxon>
        <taxon>Ortervirales</taxon>
        <taxon>Caulimoviridae</taxon>
        <taxon>Badnavirus</taxon>
        <taxon>Badnavirus maculahederae</taxon>
    </lineage>
</organism>
<dbReference type="InterPro" id="IPR036397">
    <property type="entry name" value="RNaseH_sf"/>
</dbReference>
<dbReference type="InterPro" id="IPR000477">
    <property type="entry name" value="RT_dom"/>
</dbReference>
<keyword evidence="4" id="KW-0548">Nucleotidyltransferase</keyword>
<evidence type="ECO:0000256" key="9">
    <source>
        <dbReference type="ARBA" id="ARBA00022842"/>
    </source>
</evidence>
<dbReference type="Pfam" id="PF00077">
    <property type="entry name" value="RVP"/>
    <property type="match status" value="1"/>
</dbReference>
<dbReference type="PROSITE" id="PS50878">
    <property type="entry name" value="RT_POL"/>
    <property type="match status" value="1"/>
</dbReference>
<feature type="region of interest" description="Disordered" evidence="15">
    <location>
        <begin position="755"/>
        <end position="784"/>
    </location>
</feature>
<keyword evidence="9" id="KW-0460">Magnesium</keyword>
<evidence type="ECO:0000256" key="10">
    <source>
        <dbReference type="ARBA" id="ARBA00022918"/>
    </source>
</evidence>
<reference evidence="19" key="1">
    <citation type="journal article" date="2020" name="Arch. Virol.">
        <title>Genomic characterisation of a newly identified badnavirus infecting ivy (Hedera helix).</title>
        <authorList>
            <person name="Bester R."/>
            <person name="Burger J.T."/>
            <person name="Maree H.J."/>
        </authorList>
    </citation>
    <scope>NUCLEOTIDE SEQUENCE</scope>
    <source>
        <strain evidence="19">SA1</strain>
    </source>
</reference>
<dbReference type="Pfam" id="PF17917">
    <property type="entry name" value="RT_RNaseH"/>
    <property type="match status" value="1"/>
</dbReference>
<dbReference type="SUPFAM" id="SSF50630">
    <property type="entry name" value="Acid proteases"/>
    <property type="match status" value="1"/>
</dbReference>
<dbReference type="Gene3D" id="2.40.70.10">
    <property type="entry name" value="Acid Proteases"/>
    <property type="match status" value="1"/>
</dbReference>
<feature type="coiled-coil region" evidence="14">
    <location>
        <begin position="1269"/>
        <end position="1320"/>
    </location>
</feature>
<evidence type="ECO:0000256" key="6">
    <source>
        <dbReference type="ARBA" id="ARBA00022750"/>
    </source>
</evidence>
<dbReference type="GO" id="GO:0003677">
    <property type="term" value="F:DNA binding"/>
    <property type="evidence" value="ECO:0007669"/>
    <property type="project" value="UniProtKB-KW"/>
</dbReference>
<dbReference type="Gene3D" id="3.10.10.10">
    <property type="entry name" value="HIV Type 1 Reverse Transcriptase, subunit A, domain 1"/>
    <property type="match status" value="1"/>
</dbReference>
<dbReference type="EC" id="2.7.7.49" evidence="1"/>
<feature type="region of interest" description="Disordered" evidence="15">
    <location>
        <begin position="28"/>
        <end position="59"/>
    </location>
</feature>
<evidence type="ECO:0000256" key="2">
    <source>
        <dbReference type="ARBA" id="ARBA00022670"/>
    </source>
</evidence>
<feature type="region of interest" description="Disordered" evidence="15">
    <location>
        <begin position="485"/>
        <end position="517"/>
    </location>
</feature>
<dbReference type="Pfam" id="PF00078">
    <property type="entry name" value="RVT_1"/>
    <property type="match status" value="1"/>
</dbReference>
<dbReference type="InterPro" id="IPR008181">
    <property type="entry name" value="dUTPase"/>
</dbReference>
<evidence type="ECO:0000256" key="5">
    <source>
        <dbReference type="ARBA" id="ARBA00022722"/>
    </source>
</evidence>
<dbReference type="GO" id="GO:0006508">
    <property type="term" value="P:proteolysis"/>
    <property type="evidence" value="ECO:0007669"/>
    <property type="project" value="UniProtKB-KW"/>
</dbReference>
<feature type="region of interest" description="Disordered" evidence="15">
    <location>
        <begin position="2112"/>
        <end position="2147"/>
    </location>
</feature>
<keyword evidence="13" id="KW-0863">Zinc-finger</keyword>
<evidence type="ECO:0000259" key="17">
    <source>
        <dbReference type="PROSITE" id="PS50175"/>
    </source>
</evidence>
<dbReference type="CDD" id="cd01647">
    <property type="entry name" value="RT_LTR"/>
    <property type="match status" value="1"/>
</dbReference>
<dbReference type="InterPro" id="IPR018061">
    <property type="entry name" value="Retropepsins"/>
</dbReference>
<sequence>MASTSRTVTQTERPPIAYEDQIREYRQNQRRRHNLNRNMRSLSNRIRGRDSREETLEQQIDPQRELNLSLQRRASIVPAEVLYHSRRDDVQHRVYAYWSEESVLCVDGQQVDRTLIHEESFRKLERARMRYIHIGVIQVRLQILHRRDEGTMALVVFRDNRWQGEQAILAQMEVSLADGGYQMIYVIPDMMMTIGDFYRNIQISVQTRGYTGWQNSEANLLITRGLVGRLSNTSNVGFQYSINSVTEYLTSNGVRAIPGKKIPNDELRGRNWVIKPSTASIMLEPTTADTRNLPDGSVSVRFDDYQAAAPVRKPKYDANDNEVLDDSDEDSIRSESVVVMEFQPQKTTYQVWMPKKPKFPAFARIGPYGIIDTYMPEEGLRHNEQLEREEEELRRKASLNYVPPSMENSRWDYLEDGSRFRVRFDAPNDTGDVGAIQPTGWGSDVDDNSDDDRNLHESFTNDWYYDTMNEHMIGVESHLPAWDQEHEPLEDEEWSRPANTVEQQEQREQETNEDSNYEQIYEDLEAQMRELYPEEQFLEDERIIPDAEIKELEGGQYPEDPDAEVIKETFDKMVLDEQVVNWDIAEVVYVDLMEGAKMPESKTEGSAGYDIYSNEDVYILPGERDTISTGLKTEFPGYLYAKISDKSSMAVRGFQVLGGVIDSDYRGEIKVVLQNNSKEVQFLQKGKAIAQMIFVRISKPFLRHSNQLSQTTRGHGGFGSTSRSEDLNVTETEVKTQLRRLMGYDVLADEATSSGSAITGYRPPEDTSMGPPIFPPARNRDDMRPPLFDSRPNTRIPKLQPINYQNWWNLPNAQIQTGAMLIIPNDLSKFDEVFMRWESITKNVVSMQGFTDNSDKAEFIENMLGESEKLAWVQWRSNFPQEYQSLKEQMDGREGTQNMISHIRRILTLEDPYQGSTMMQDQAYKDIERLQCSNLKDIVQYLQQYMHLAAKSGRMFISTELSDKLFTKMPGDLGKRIEAEYMRRNPGNTIGVIPRIMFSYKYLEDQCKEAAFQRSLKNLDFCRQMPIPGYYNNYGEKRKSGIRRATSYKGKPHKTHVRIDKNKVLRNKRCKCFLCGEEGHFAKECTNKRRNIERVQLFDSVEVPQDYELVSAHEDDSASEVYSLSEGEEQTTMFMHLTPLAPVHDFLMMREEEDPYRYFIGKRGGWQPLVKLSAKEFDCVHKWQHNEKLDGCGDQCRCCKKMTTERCRMQCGMCRITACNMCALSYFDMKVLPRRDQIPQYFGTPQLMHEQQQYINWCQAELAKVDELKQSHAEELRRKDSRIQELERGDERILELEMENQQLREELAKLQKGKEKMIDESVMVQQEISPTEGINEEIMQSTKETILASEKLIVINVMLKIDDQEVKIKALLDTGASCCSISEKAIPAGLTEKCSYPIIINGVNSSTTVQRKLKQGRMTIGEQEYRIPYTYVLPINENLKTDMQMIIGCNFIRSLYGGIRIEGNEVTFYKYITKLETVSLLDETLLKVQHEAFAVNVNEPENERIKSQVADQIKELSSMGYIGNDPLLHWGKNQVKCRLEIKNPDLKIDDKPLKHVTPQMSESFKKHVDELLKLKVIRPSNSPHRTTAFIVNSGTTVDPKTGKETKGKERMVFNYQRLNDNTEKDQYPLPGINTIIQKIGRSKIYSKFDLKSGFHQIAMEPESIPYTAFTIPGLGLFEWLVMPFGLKNAPSIFQRKMDNCFKGTEAFIAVYIDDILVFSETPEEHVKHLKVLFRIVKENGLVLSPTKMKIGVKQIEFLGAVITNGCLSLQENILKKIAAFGPEQYQTKKDLRSWLGLVNYARIYIPNLGRILGPLYSKTSPQGEARMNLEDWKIVHKVQQAIQTLPKLEVPPPGSTIVIESDGCMDGWGAVCKWKSNAKDPIKTERICAYASGSYKPVKSTIDAEIDAVLHALEVFKIYYLSQDLLVIRTDCQAIISFFNKSFNHKPSRVRWIRFIDWITGTGVPYKFEHIKGDDNKLADHLSRNPNLANTLGRLVSTLVLEWEHIAEATVNTLSLAMTFRSDDITNLLGEFCDRISDHQQIHVEQMVLIDGMEEDKYHEATEKRVREMSETIQKHHEEMQGVVLYSDKWYQLLEKEEKMTEDNWQRLRDKQFAEHSRNSEGSTSTPEKNQEKAEADKVDDDQHSTKEWLKSKDAINVNSQVTIDGDTKREDALHISIDNDWESLSGLQQEMNEECRLRQHLRQHDSDSFIIVGYKRIQQQTKNFKQQATMATNGFGGDLTFEQLIQIFDENLSYYMEHRPFGDRAEETIRREAVHRAQEHVFRKALDLIYRIQEFLQIQADAMDILRADHPERYPDIWPIIESNVELAGKRIRSLNVILDILCSIRI</sequence>
<evidence type="ECO:0000256" key="4">
    <source>
        <dbReference type="ARBA" id="ARBA00022695"/>
    </source>
</evidence>
<dbReference type="CDD" id="cd07557">
    <property type="entry name" value="trimeric_dUTPase"/>
    <property type="match status" value="1"/>
</dbReference>
<keyword evidence="7" id="KW-0255">Endonuclease</keyword>
<evidence type="ECO:0000256" key="14">
    <source>
        <dbReference type="SAM" id="Coils"/>
    </source>
</evidence>
<feature type="compositionally biased region" description="Basic and acidic residues" evidence="15">
    <location>
        <begin position="2129"/>
        <end position="2147"/>
    </location>
</feature>
<dbReference type="SUPFAM" id="SSF51283">
    <property type="entry name" value="dUTPase-like"/>
    <property type="match status" value="1"/>
</dbReference>
<dbReference type="InterPro" id="IPR036157">
    <property type="entry name" value="dUTPase-like_sf"/>
</dbReference>
<dbReference type="SMART" id="SM00343">
    <property type="entry name" value="ZnF_C2HC"/>
    <property type="match status" value="1"/>
</dbReference>
<evidence type="ECO:0000313" key="20">
    <source>
        <dbReference type="Proteomes" id="UP000680382"/>
    </source>
</evidence>
<dbReference type="Pfam" id="PF00692">
    <property type="entry name" value="dUTPase"/>
    <property type="match status" value="1"/>
</dbReference>
<dbReference type="InterPro" id="IPR033704">
    <property type="entry name" value="dUTPase_trimeric"/>
</dbReference>
<dbReference type="GO" id="GO:0004190">
    <property type="term" value="F:aspartic-type endopeptidase activity"/>
    <property type="evidence" value="ECO:0007669"/>
    <property type="project" value="UniProtKB-KW"/>
</dbReference>
<dbReference type="NCBIfam" id="TIGR00576">
    <property type="entry name" value="dut"/>
    <property type="match status" value="1"/>
</dbReference>
<proteinExistence type="predicted"/>
<dbReference type="PROSITE" id="PS50175">
    <property type="entry name" value="ASP_PROT_RETROV"/>
    <property type="match status" value="1"/>
</dbReference>
<dbReference type="InterPro" id="IPR001878">
    <property type="entry name" value="Znf_CCHC"/>
</dbReference>
<name>A0A6M3VY29_9VIRU</name>
<dbReference type="Proteomes" id="UP000680382">
    <property type="component" value="Segment"/>
</dbReference>
<dbReference type="GO" id="GO:0003964">
    <property type="term" value="F:RNA-directed DNA polymerase activity"/>
    <property type="evidence" value="ECO:0007669"/>
    <property type="project" value="UniProtKB-KW"/>
</dbReference>
<keyword evidence="2" id="KW-0645">Protease</keyword>
<dbReference type="CDD" id="cd00303">
    <property type="entry name" value="retropepsin_like"/>
    <property type="match status" value="1"/>
</dbReference>
<dbReference type="InterPro" id="IPR029054">
    <property type="entry name" value="dUTPase-like"/>
</dbReference>
<keyword evidence="20" id="KW-1185">Reference proteome</keyword>
<keyword evidence="3" id="KW-0808">Transferase</keyword>
<dbReference type="Pfam" id="PF00098">
    <property type="entry name" value="zf-CCHC"/>
    <property type="match status" value="1"/>
</dbReference>
<feature type="domain" description="Reverse transcriptase" evidence="18">
    <location>
        <begin position="1579"/>
        <end position="1762"/>
    </location>
</feature>
<dbReference type="PANTHER" id="PTHR33064">
    <property type="entry name" value="POL PROTEIN"/>
    <property type="match status" value="1"/>
</dbReference>
<feature type="region of interest" description="Disordered" evidence="15">
    <location>
        <begin position="706"/>
        <end position="730"/>
    </location>
</feature>
<dbReference type="InterPro" id="IPR021109">
    <property type="entry name" value="Peptidase_aspartic_dom_sf"/>
</dbReference>
<keyword evidence="6" id="KW-0064">Aspartyl protease</keyword>
<evidence type="ECO:0000256" key="1">
    <source>
        <dbReference type="ARBA" id="ARBA00012493"/>
    </source>
</evidence>
<keyword evidence="5" id="KW-0540">Nuclease</keyword>
<evidence type="ECO:0000256" key="13">
    <source>
        <dbReference type="PROSITE-ProRule" id="PRU00047"/>
    </source>
</evidence>
<evidence type="ECO:0000256" key="8">
    <source>
        <dbReference type="ARBA" id="ARBA00022801"/>
    </source>
</evidence>
<dbReference type="Gene3D" id="2.70.40.10">
    <property type="match status" value="1"/>
</dbReference>
<dbReference type="PROSITE" id="PS50158">
    <property type="entry name" value="ZF_CCHC"/>
    <property type="match status" value="1"/>
</dbReference>
<dbReference type="SUPFAM" id="SSF56672">
    <property type="entry name" value="DNA/RNA polymerases"/>
    <property type="match status" value="1"/>
</dbReference>